<reference evidence="1" key="3">
    <citation type="submission" date="2025-09" db="UniProtKB">
        <authorList>
            <consortium name="Ensembl"/>
        </authorList>
    </citation>
    <scope>IDENTIFICATION</scope>
</reference>
<name>A0AAQ6AH98_AMPOC</name>
<reference evidence="1" key="2">
    <citation type="submission" date="2025-08" db="UniProtKB">
        <authorList>
            <consortium name="Ensembl"/>
        </authorList>
    </citation>
    <scope>IDENTIFICATION</scope>
</reference>
<keyword evidence="2" id="KW-1185">Reference proteome</keyword>
<protein>
    <submittedName>
        <fullName evidence="1">Uncharacterized protein</fullName>
    </submittedName>
</protein>
<sequence length="58" mass="6158">MERHSLLCSSAFCCQGDTPASTSVSIVSPIHGRAVTDRSSFTVDKHFEIILAVHGPTG</sequence>
<evidence type="ECO:0000313" key="2">
    <source>
        <dbReference type="Proteomes" id="UP001501940"/>
    </source>
</evidence>
<organism evidence="1 2">
    <name type="scientific">Amphiprion ocellaris</name>
    <name type="common">Clown anemonefish</name>
    <dbReference type="NCBI Taxonomy" id="80972"/>
    <lineage>
        <taxon>Eukaryota</taxon>
        <taxon>Metazoa</taxon>
        <taxon>Chordata</taxon>
        <taxon>Craniata</taxon>
        <taxon>Vertebrata</taxon>
        <taxon>Euteleostomi</taxon>
        <taxon>Actinopterygii</taxon>
        <taxon>Neopterygii</taxon>
        <taxon>Teleostei</taxon>
        <taxon>Neoteleostei</taxon>
        <taxon>Acanthomorphata</taxon>
        <taxon>Ovalentaria</taxon>
        <taxon>Pomacentridae</taxon>
        <taxon>Amphiprion</taxon>
    </lineage>
</organism>
<reference evidence="1 2" key="1">
    <citation type="submission" date="2022-01" db="EMBL/GenBank/DDBJ databases">
        <title>A chromosome-scale genome assembly of the false clownfish, Amphiprion ocellaris.</title>
        <authorList>
            <person name="Ryu T."/>
        </authorList>
    </citation>
    <scope>NUCLEOTIDE SEQUENCE [LARGE SCALE GENOMIC DNA]</scope>
</reference>
<proteinExistence type="predicted"/>
<dbReference type="Proteomes" id="UP001501940">
    <property type="component" value="Chromosome 11"/>
</dbReference>
<dbReference type="Ensembl" id="ENSAOCT00000059097.1">
    <property type="protein sequence ID" value="ENSAOCP00000076041.1"/>
    <property type="gene ID" value="ENSAOCG00000031032.1"/>
</dbReference>
<evidence type="ECO:0000313" key="1">
    <source>
        <dbReference type="Ensembl" id="ENSAOCP00000076041.1"/>
    </source>
</evidence>
<accession>A0AAQ6AH98</accession>
<dbReference type="AlphaFoldDB" id="A0AAQ6AH98"/>